<dbReference type="SMART" id="SM00674">
    <property type="entry name" value="CENPB"/>
    <property type="match status" value="1"/>
</dbReference>
<dbReference type="InterPro" id="IPR006600">
    <property type="entry name" value="HTH_CenpB_DNA-bd_dom"/>
</dbReference>
<feature type="compositionally biased region" description="Low complexity" evidence="2">
    <location>
        <begin position="239"/>
        <end position="254"/>
    </location>
</feature>
<dbReference type="SUPFAM" id="SSF46689">
    <property type="entry name" value="Homeodomain-like"/>
    <property type="match status" value="2"/>
</dbReference>
<evidence type="ECO:0000256" key="1">
    <source>
        <dbReference type="ARBA" id="ARBA00023125"/>
    </source>
</evidence>
<dbReference type="EMBL" id="JAACLJ010000003">
    <property type="protein sequence ID" value="KAF4589201.1"/>
    <property type="molecule type" value="Genomic_DNA"/>
</dbReference>
<dbReference type="InterPro" id="IPR009057">
    <property type="entry name" value="Homeodomain-like_sf"/>
</dbReference>
<dbReference type="Pfam" id="PF03221">
    <property type="entry name" value="HTH_Tnp_Tc5"/>
    <property type="match status" value="1"/>
</dbReference>
<keyword evidence="5" id="KW-1185">Reference proteome</keyword>
<feature type="region of interest" description="Disordered" evidence="2">
    <location>
        <begin position="236"/>
        <end position="293"/>
    </location>
</feature>
<comment type="caution">
    <text evidence="4">The sequence shown here is derived from an EMBL/GenBank/DDBJ whole genome shotgun (WGS) entry which is preliminary data.</text>
</comment>
<evidence type="ECO:0000259" key="3">
    <source>
        <dbReference type="PROSITE" id="PS51253"/>
    </source>
</evidence>
<keyword evidence="4" id="KW-0371">Homeobox</keyword>
<dbReference type="OrthoDB" id="125347at2759"/>
<dbReference type="GO" id="GO:0003677">
    <property type="term" value="F:DNA binding"/>
    <property type="evidence" value="ECO:0007669"/>
    <property type="project" value="UniProtKB-KW"/>
</dbReference>
<dbReference type="PROSITE" id="PS51253">
    <property type="entry name" value="HTH_CENPB"/>
    <property type="match status" value="1"/>
</dbReference>
<evidence type="ECO:0000313" key="5">
    <source>
        <dbReference type="Proteomes" id="UP000562929"/>
    </source>
</evidence>
<dbReference type="InterPro" id="IPR041188">
    <property type="entry name" value="HTH_ABP1_N"/>
</dbReference>
<reference evidence="4 5" key="1">
    <citation type="journal article" date="2020" name="G3 (Bethesda)">
        <title>Genetic Underpinnings of Host Manipulation by Ophiocordyceps as Revealed by Comparative Transcriptomics.</title>
        <authorList>
            <person name="Will I."/>
            <person name="Das B."/>
            <person name="Trinh T."/>
            <person name="Brachmann A."/>
            <person name="Ohm R.A."/>
            <person name="de Bekker C."/>
        </authorList>
    </citation>
    <scope>NUCLEOTIDE SEQUENCE [LARGE SCALE GENOMIC DNA]</scope>
    <source>
        <strain evidence="4 5">EC05</strain>
    </source>
</reference>
<feature type="region of interest" description="Disordered" evidence="2">
    <location>
        <begin position="308"/>
        <end position="329"/>
    </location>
</feature>
<keyword evidence="1 4" id="KW-0238">DNA-binding</keyword>
<dbReference type="AlphaFoldDB" id="A0A8H4VE37"/>
<name>A0A8H4VE37_9HYPO</name>
<proteinExistence type="predicted"/>
<evidence type="ECO:0000313" key="4">
    <source>
        <dbReference type="EMBL" id="KAF4589201.1"/>
    </source>
</evidence>
<protein>
    <submittedName>
        <fullName evidence="4">Homeodomain-like protein</fullName>
    </submittedName>
</protein>
<dbReference type="Proteomes" id="UP000562929">
    <property type="component" value="Unassembled WGS sequence"/>
</dbReference>
<sequence>MADVPIVTPEISPEIGQAVAAPAKERNSLTLDQRRNLRRWANSQPIRPSHKACIEWFLAQYGQQISQSTVSHSLSPKYSRLDGDNPQLSGSRLRFGNWPDVEKLVLLWFQQVQASGRQPTNEELGEKAKSIFNQLPRYRDEQPPEFSPGWIHRFKKRYGLLIRRQRRHADGDMNPADDIDYLADCVPRVMAVAADTSPAAIREQILRVVGVEASLNTCALVRDEVLRRVSQHCPPPPVAHLAPPSDAASPSPSQHHPPPPPPPPTTDQQQQHPPQQQHQQQQHPPPPPSMYAEDDPEVVLQNALRQLQQEEQAAEEQAAAVREERERQERVDMQAAIMATPNARASSDPRYTTPAQDMAPELTLTPIHADGPVAHHDRPLRCPFCVNQRMLRTIKEAVEHMSTHVVV</sequence>
<dbReference type="Pfam" id="PF18107">
    <property type="entry name" value="HTH_ABP1_N"/>
    <property type="match status" value="1"/>
</dbReference>
<feature type="compositionally biased region" description="Pro residues" evidence="2">
    <location>
        <begin position="255"/>
        <end position="265"/>
    </location>
</feature>
<gene>
    <name evidence="4" type="ORF">GQ602_003090</name>
</gene>
<dbReference type="Gene3D" id="1.10.10.60">
    <property type="entry name" value="Homeodomain-like"/>
    <property type="match status" value="2"/>
</dbReference>
<organism evidence="4 5">
    <name type="scientific">Ophiocordyceps camponoti-floridani</name>
    <dbReference type="NCBI Taxonomy" id="2030778"/>
    <lineage>
        <taxon>Eukaryota</taxon>
        <taxon>Fungi</taxon>
        <taxon>Dikarya</taxon>
        <taxon>Ascomycota</taxon>
        <taxon>Pezizomycotina</taxon>
        <taxon>Sordariomycetes</taxon>
        <taxon>Hypocreomycetidae</taxon>
        <taxon>Hypocreales</taxon>
        <taxon>Ophiocordycipitaceae</taxon>
        <taxon>Ophiocordyceps</taxon>
    </lineage>
</organism>
<feature type="domain" description="HTH CENPB-type" evidence="3">
    <location>
        <begin position="89"/>
        <end position="164"/>
    </location>
</feature>
<evidence type="ECO:0000256" key="2">
    <source>
        <dbReference type="SAM" id="MobiDB-lite"/>
    </source>
</evidence>
<accession>A0A8H4VE37</accession>
<feature type="compositionally biased region" description="Low complexity" evidence="2">
    <location>
        <begin position="308"/>
        <end position="320"/>
    </location>
</feature>
<feature type="compositionally biased region" description="Low complexity" evidence="2">
    <location>
        <begin position="266"/>
        <end position="282"/>
    </location>
</feature>